<accession>A0AAW1TTM1</accession>
<proteinExistence type="predicted"/>
<dbReference type="PROSITE" id="PS00217">
    <property type="entry name" value="SUGAR_TRANSPORT_2"/>
    <property type="match status" value="1"/>
</dbReference>
<evidence type="ECO:0000256" key="3">
    <source>
        <dbReference type="ARBA" id="ARBA00022989"/>
    </source>
</evidence>
<keyword evidence="2 5" id="KW-0812">Transmembrane</keyword>
<dbReference type="AlphaFoldDB" id="A0AAW1TTM1"/>
<dbReference type="GO" id="GO:0022857">
    <property type="term" value="F:transmembrane transporter activity"/>
    <property type="evidence" value="ECO:0007669"/>
    <property type="project" value="InterPro"/>
</dbReference>
<feature type="transmembrane region" description="Helical" evidence="5">
    <location>
        <begin position="179"/>
        <end position="201"/>
    </location>
</feature>
<dbReference type="InterPro" id="IPR036259">
    <property type="entry name" value="MFS_trans_sf"/>
</dbReference>
<name>A0AAW1TTM1_9CUCU</name>
<dbReference type="EMBL" id="JARQZJ010000032">
    <property type="protein sequence ID" value="KAK9874916.1"/>
    <property type="molecule type" value="Genomic_DNA"/>
</dbReference>
<dbReference type="InterPro" id="IPR050549">
    <property type="entry name" value="MFS_Trehalose_Transporter"/>
</dbReference>
<evidence type="ECO:0000259" key="6">
    <source>
        <dbReference type="PROSITE" id="PS50850"/>
    </source>
</evidence>
<organism evidence="7 8">
    <name type="scientific">Henosepilachna vigintioctopunctata</name>
    <dbReference type="NCBI Taxonomy" id="420089"/>
    <lineage>
        <taxon>Eukaryota</taxon>
        <taxon>Metazoa</taxon>
        <taxon>Ecdysozoa</taxon>
        <taxon>Arthropoda</taxon>
        <taxon>Hexapoda</taxon>
        <taxon>Insecta</taxon>
        <taxon>Pterygota</taxon>
        <taxon>Neoptera</taxon>
        <taxon>Endopterygota</taxon>
        <taxon>Coleoptera</taxon>
        <taxon>Polyphaga</taxon>
        <taxon>Cucujiformia</taxon>
        <taxon>Coccinelloidea</taxon>
        <taxon>Coccinellidae</taxon>
        <taxon>Epilachninae</taxon>
        <taxon>Epilachnini</taxon>
        <taxon>Henosepilachna</taxon>
    </lineage>
</organism>
<protein>
    <recommendedName>
        <fullName evidence="6">Major facilitator superfamily (MFS) profile domain-containing protein</fullName>
    </recommendedName>
</protein>
<dbReference type="GO" id="GO:0016020">
    <property type="term" value="C:membrane"/>
    <property type="evidence" value="ECO:0007669"/>
    <property type="project" value="UniProtKB-SubCell"/>
</dbReference>
<evidence type="ECO:0000256" key="5">
    <source>
        <dbReference type="SAM" id="Phobius"/>
    </source>
</evidence>
<dbReference type="Gene3D" id="1.20.1250.20">
    <property type="entry name" value="MFS general substrate transporter like domains"/>
    <property type="match status" value="1"/>
</dbReference>
<dbReference type="PANTHER" id="PTHR48021:SF47">
    <property type="entry name" value="GH17672P"/>
    <property type="match status" value="1"/>
</dbReference>
<feature type="transmembrane region" description="Helical" evidence="5">
    <location>
        <begin position="95"/>
        <end position="113"/>
    </location>
</feature>
<dbReference type="InterPro" id="IPR005828">
    <property type="entry name" value="MFS_sugar_transport-like"/>
</dbReference>
<feature type="domain" description="Major facilitator superfamily (MFS) profile" evidence="6">
    <location>
        <begin position="24"/>
        <end position="323"/>
    </location>
</feature>
<evidence type="ECO:0000313" key="7">
    <source>
        <dbReference type="EMBL" id="KAK9874916.1"/>
    </source>
</evidence>
<feature type="transmembrane region" description="Helical" evidence="5">
    <location>
        <begin position="119"/>
        <end position="142"/>
    </location>
</feature>
<comment type="caution">
    <text evidence="7">The sequence shown here is derived from an EMBL/GenBank/DDBJ whole genome shotgun (WGS) entry which is preliminary data.</text>
</comment>
<dbReference type="PANTHER" id="PTHR48021">
    <property type="match status" value="1"/>
</dbReference>
<keyword evidence="3 5" id="KW-1133">Transmembrane helix</keyword>
<dbReference type="InterPro" id="IPR005829">
    <property type="entry name" value="Sugar_transporter_CS"/>
</dbReference>
<reference evidence="7 8" key="1">
    <citation type="submission" date="2023-03" db="EMBL/GenBank/DDBJ databases">
        <title>Genome insight into feeding habits of ladybird beetles.</title>
        <authorList>
            <person name="Li H.-S."/>
            <person name="Huang Y.-H."/>
            <person name="Pang H."/>
        </authorList>
    </citation>
    <scope>NUCLEOTIDE SEQUENCE [LARGE SCALE GENOMIC DNA]</scope>
    <source>
        <strain evidence="7">SYSU_2023b</strain>
        <tissue evidence="7">Whole body</tissue>
    </source>
</reference>
<feature type="transmembrane region" description="Helical" evidence="5">
    <location>
        <begin position="21"/>
        <end position="46"/>
    </location>
</feature>
<feature type="transmembrane region" description="Helical" evidence="5">
    <location>
        <begin position="66"/>
        <end position="88"/>
    </location>
</feature>
<evidence type="ECO:0000256" key="1">
    <source>
        <dbReference type="ARBA" id="ARBA00004141"/>
    </source>
</evidence>
<sequence length="323" mass="36214">MTSKHTNDALNKFSFLKNYRIYMTYFSVCILVFMSGTTTGWTSPMIQKLNHTDDNPVGRRLTIDESSWLAAISPMGIIIGCLICGALGKLIGRKPLMISMGVPYAIFCLIMVFTQKPWLYIFARLLSGITAGSVLVLCPMYFSELAKSEQRGRLFIVLTISNNLGSLYALSVGPFVSFIWFHISLAIFPILYLIFFSIFAYESPYVVIRRDPAKGEELLKKIRYKNDVSEEVQRIQKGFLEDKGMNIIQIFKSKATRRALFITLTLAVCVMLCGNATVLSYTQFIFEKAGGVWSAETNTIVVSAFQLFIAVASSPLEIHSEGE</sequence>
<dbReference type="InterPro" id="IPR020846">
    <property type="entry name" value="MFS_dom"/>
</dbReference>
<dbReference type="PROSITE" id="PS50850">
    <property type="entry name" value="MFS"/>
    <property type="match status" value="1"/>
</dbReference>
<dbReference type="Proteomes" id="UP001431783">
    <property type="component" value="Unassembled WGS sequence"/>
</dbReference>
<evidence type="ECO:0000313" key="8">
    <source>
        <dbReference type="Proteomes" id="UP001431783"/>
    </source>
</evidence>
<feature type="transmembrane region" description="Helical" evidence="5">
    <location>
        <begin position="154"/>
        <end position="173"/>
    </location>
</feature>
<comment type="subcellular location">
    <subcellularLocation>
        <location evidence="1">Membrane</location>
        <topology evidence="1">Multi-pass membrane protein</topology>
    </subcellularLocation>
</comment>
<keyword evidence="8" id="KW-1185">Reference proteome</keyword>
<evidence type="ECO:0000256" key="2">
    <source>
        <dbReference type="ARBA" id="ARBA00022692"/>
    </source>
</evidence>
<evidence type="ECO:0000256" key="4">
    <source>
        <dbReference type="ARBA" id="ARBA00023136"/>
    </source>
</evidence>
<feature type="transmembrane region" description="Helical" evidence="5">
    <location>
        <begin position="259"/>
        <end position="279"/>
    </location>
</feature>
<dbReference type="SUPFAM" id="SSF103473">
    <property type="entry name" value="MFS general substrate transporter"/>
    <property type="match status" value="1"/>
</dbReference>
<dbReference type="Pfam" id="PF00083">
    <property type="entry name" value="Sugar_tr"/>
    <property type="match status" value="1"/>
</dbReference>
<keyword evidence="4 5" id="KW-0472">Membrane</keyword>
<gene>
    <name evidence="7" type="ORF">WA026_005732</name>
</gene>